<feature type="region of interest" description="Disordered" evidence="1">
    <location>
        <begin position="178"/>
        <end position="215"/>
    </location>
</feature>
<evidence type="ECO:0000259" key="3">
    <source>
        <dbReference type="Pfam" id="PF17986"/>
    </source>
</evidence>
<keyword evidence="2" id="KW-0472">Membrane</keyword>
<feature type="compositionally biased region" description="Polar residues" evidence="1">
    <location>
        <begin position="38"/>
        <end position="53"/>
    </location>
</feature>
<dbReference type="VEuPathDB" id="PlasmoDB:PmUG01_14085700"/>
<reference evidence="4 5" key="1">
    <citation type="submission" date="2016-06" db="EMBL/GenBank/DDBJ databases">
        <authorList>
            <consortium name="Pathogen Informatics"/>
        </authorList>
    </citation>
    <scope>NUCLEOTIDE SEQUENCE [LARGE SCALE GENOMIC DNA]</scope>
</reference>
<feature type="region of interest" description="Disordered" evidence="1">
    <location>
        <begin position="37"/>
        <end position="65"/>
    </location>
</feature>
<feature type="region of interest" description="Disordered" evidence="1">
    <location>
        <begin position="286"/>
        <end position="319"/>
    </location>
</feature>
<dbReference type="Proteomes" id="UP000219813">
    <property type="component" value="Chromosome 14"/>
</dbReference>
<feature type="compositionally biased region" description="Basic residues" evidence="1">
    <location>
        <begin position="295"/>
        <end position="310"/>
    </location>
</feature>
<evidence type="ECO:0000256" key="2">
    <source>
        <dbReference type="SAM" id="Phobius"/>
    </source>
</evidence>
<dbReference type="RefSeq" id="XP_028864745.1">
    <property type="nucleotide sequence ID" value="XM_029008457.1"/>
</dbReference>
<keyword evidence="5" id="KW-1185">Reference proteome</keyword>
<evidence type="ECO:0000313" key="4">
    <source>
        <dbReference type="EMBL" id="SCP03794.1"/>
    </source>
</evidence>
<dbReference type="KEGG" id="pmal:PMUG01_14085700"/>
<gene>
    <name evidence="4" type="primary">PmUG01_14085700</name>
    <name evidence="4" type="ORF">PMUG01_14085700</name>
</gene>
<name>A0A1D3TFQ7_PLAMA</name>
<proteinExistence type="predicted"/>
<evidence type="ECO:0000313" key="5">
    <source>
        <dbReference type="Proteomes" id="UP000219813"/>
    </source>
</evidence>
<feature type="transmembrane region" description="Helical" evidence="2">
    <location>
        <begin position="7"/>
        <end position="24"/>
    </location>
</feature>
<sequence>MRKNINILFYFVKICLFSILTWILRCSNYFEDNKGYNKKNNTQGPLNSRTNRLLTEGGKKKKASSSPVKKTNIIKEVIHSGYKEYQERYDIKRHKIVQDEEKGFKDCDETYEGSNYGFTDKRPYTSKDEEKVARTKIYSLKKRFPFYSISACPYGTNKSIERGAADYMDECNKIVNALKSIPSTDEEEEEKKKKDDDDDDDDSNDPSNSSATLLKKRNIKEKKYYPVKENPPTVVRKYIRKGNAALNKKDLIDIVDSFDNANKEYTAFCYPETSDHPYVTINYYNVEDPKDKSPKSKGKKKKKLIKRRVFKQKEEQSEK</sequence>
<dbReference type="AlphaFoldDB" id="A0A1D3TFQ7"/>
<feature type="domain" description="EMP3/KAHRP N-terminal" evidence="3">
    <location>
        <begin position="75"/>
        <end position="124"/>
    </location>
</feature>
<dbReference type="InterPro" id="IPR040805">
    <property type="entry name" value="EMP3/KAHRP_N"/>
</dbReference>
<evidence type="ECO:0000256" key="1">
    <source>
        <dbReference type="SAM" id="MobiDB-lite"/>
    </source>
</evidence>
<keyword evidence="2" id="KW-0812">Transmembrane</keyword>
<accession>A0A1D3TFQ7</accession>
<protein>
    <submittedName>
        <fullName evidence="4">Knob-associated histidine-rich protein, putative</fullName>
    </submittedName>
</protein>
<dbReference type="GeneID" id="39872168"/>
<keyword evidence="2" id="KW-1133">Transmembrane helix</keyword>
<dbReference type="Pfam" id="PF17986">
    <property type="entry name" value="EKAL"/>
    <property type="match status" value="1"/>
</dbReference>
<organism evidence="4 5">
    <name type="scientific">Plasmodium malariae</name>
    <dbReference type="NCBI Taxonomy" id="5858"/>
    <lineage>
        <taxon>Eukaryota</taxon>
        <taxon>Sar</taxon>
        <taxon>Alveolata</taxon>
        <taxon>Apicomplexa</taxon>
        <taxon>Aconoidasida</taxon>
        <taxon>Haemosporida</taxon>
        <taxon>Plasmodiidae</taxon>
        <taxon>Plasmodium</taxon>
        <taxon>Plasmodium (Plasmodium)</taxon>
    </lineage>
</organism>
<dbReference type="EMBL" id="LT594635">
    <property type="protein sequence ID" value="SCP03794.1"/>
    <property type="molecule type" value="Genomic_DNA"/>
</dbReference>